<dbReference type="InterPro" id="IPR022691">
    <property type="entry name" value="Tscrpt_elong_fac_GreA/B_N"/>
</dbReference>
<keyword evidence="5 8" id="KW-0804">Transcription</keyword>
<dbReference type="SUPFAM" id="SSF54534">
    <property type="entry name" value="FKBP-like"/>
    <property type="match status" value="1"/>
</dbReference>
<evidence type="ECO:0000313" key="12">
    <source>
        <dbReference type="EMBL" id="OGF20445.1"/>
    </source>
</evidence>
<dbReference type="GO" id="GO:0003746">
    <property type="term" value="F:translation elongation factor activity"/>
    <property type="evidence" value="ECO:0007669"/>
    <property type="project" value="UniProtKB-KW"/>
</dbReference>
<proteinExistence type="inferred from homology"/>
<dbReference type="InterPro" id="IPR001437">
    <property type="entry name" value="Tscrpt_elong_fac_GreA/B_C"/>
</dbReference>
<dbReference type="SUPFAM" id="SSF46557">
    <property type="entry name" value="GreA transcript cleavage protein, N-terminal domain"/>
    <property type="match status" value="1"/>
</dbReference>
<dbReference type="Gene3D" id="1.10.287.180">
    <property type="entry name" value="Transcription elongation factor, GreA/GreB, N-terminal domain"/>
    <property type="match status" value="1"/>
</dbReference>
<accession>A0A1F5S180</accession>
<reference evidence="12 13" key="1">
    <citation type="journal article" date="2016" name="Nat. Commun.">
        <title>Thousands of microbial genomes shed light on interconnected biogeochemical processes in an aquifer system.</title>
        <authorList>
            <person name="Anantharaman K."/>
            <person name="Brown C.T."/>
            <person name="Hug L.A."/>
            <person name="Sharon I."/>
            <person name="Castelle C.J."/>
            <person name="Probst A.J."/>
            <person name="Thomas B.C."/>
            <person name="Singh A."/>
            <person name="Wilkins M.J."/>
            <person name="Karaoz U."/>
            <person name="Brodie E.L."/>
            <person name="Williams K.H."/>
            <person name="Hubbard S.S."/>
            <person name="Banfield J.F."/>
        </authorList>
    </citation>
    <scope>NUCLEOTIDE SEQUENCE [LARGE SCALE GENOMIC DNA]</scope>
</reference>
<organism evidence="12 13">
    <name type="scientific">Candidatus Falkowbacteria bacterium RBG_13_39_14</name>
    <dbReference type="NCBI Taxonomy" id="1797985"/>
    <lineage>
        <taxon>Bacteria</taxon>
        <taxon>Candidatus Falkowiibacteriota</taxon>
    </lineage>
</organism>
<dbReference type="PIRSF" id="PIRSF006092">
    <property type="entry name" value="GreA_GreB"/>
    <property type="match status" value="1"/>
</dbReference>
<comment type="similarity">
    <text evidence="1 8 9">Belongs to the GreA/GreB family.</text>
</comment>
<dbReference type="PANTHER" id="PTHR30437">
    <property type="entry name" value="TRANSCRIPTION ELONGATION FACTOR GREA"/>
    <property type="match status" value="1"/>
</dbReference>
<evidence type="ECO:0000256" key="4">
    <source>
        <dbReference type="ARBA" id="ARBA00023125"/>
    </source>
</evidence>
<dbReference type="NCBIfam" id="TIGR01462">
    <property type="entry name" value="greA"/>
    <property type="match status" value="1"/>
</dbReference>
<evidence type="ECO:0000256" key="8">
    <source>
        <dbReference type="HAMAP-Rule" id="MF_00105"/>
    </source>
</evidence>
<keyword evidence="12" id="KW-0648">Protein biosynthesis</keyword>
<comment type="caution">
    <text evidence="12">The sequence shown here is derived from an EMBL/GenBank/DDBJ whole genome shotgun (WGS) entry which is preliminary data.</text>
</comment>
<dbReference type="Proteomes" id="UP000178323">
    <property type="component" value="Unassembled WGS sequence"/>
</dbReference>
<dbReference type="InterPro" id="IPR006359">
    <property type="entry name" value="Tscrpt_elong_fac_GreA"/>
</dbReference>
<dbReference type="InterPro" id="IPR036953">
    <property type="entry name" value="GreA/GreB_C_sf"/>
</dbReference>
<keyword evidence="4 8" id="KW-0238">DNA-binding</keyword>
<evidence type="ECO:0000259" key="10">
    <source>
        <dbReference type="Pfam" id="PF01272"/>
    </source>
</evidence>
<dbReference type="GO" id="GO:0032784">
    <property type="term" value="P:regulation of DNA-templated transcription elongation"/>
    <property type="evidence" value="ECO:0007669"/>
    <property type="project" value="UniProtKB-UniRule"/>
</dbReference>
<evidence type="ECO:0000256" key="6">
    <source>
        <dbReference type="ARBA" id="ARBA00024916"/>
    </source>
</evidence>
<dbReference type="Pfam" id="PF01272">
    <property type="entry name" value="GreA_GreB"/>
    <property type="match status" value="1"/>
</dbReference>
<evidence type="ECO:0000256" key="3">
    <source>
        <dbReference type="ARBA" id="ARBA00023015"/>
    </source>
</evidence>
<feature type="domain" description="Transcription elongation factor GreA/GreB C-terminal" evidence="10">
    <location>
        <begin position="81"/>
        <end position="151"/>
    </location>
</feature>
<feature type="domain" description="Transcription elongation factor GreA/GreB N-terminal" evidence="11">
    <location>
        <begin position="3"/>
        <end position="72"/>
    </location>
</feature>
<evidence type="ECO:0000256" key="1">
    <source>
        <dbReference type="ARBA" id="ARBA00008213"/>
    </source>
</evidence>
<keyword evidence="3 8" id="KW-0805">Transcription regulation</keyword>
<dbReference type="GO" id="GO:0006354">
    <property type="term" value="P:DNA-templated transcription elongation"/>
    <property type="evidence" value="ECO:0007669"/>
    <property type="project" value="TreeGrafter"/>
</dbReference>
<dbReference type="AlphaFoldDB" id="A0A1F5S180"/>
<dbReference type="Gene3D" id="3.10.50.30">
    <property type="entry name" value="Transcription elongation factor, GreA/GreB, C-terminal domain"/>
    <property type="match status" value="1"/>
</dbReference>
<dbReference type="InterPro" id="IPR023459">
    <property type="entry name" value="Tscrpt_elong_fac_GreA/B_fam"/>
</dbReference>
<dbReference type="InterPro" id="IPR028624">
    <property type="entry name" value="Tscrpt_elong_fac_GreA/B"/>
</dbReference>
<protein>
    <recommendedName>
        <fullName evidence="2 8">Transcription elongation factor GreA</fullName>
    </recommendedName>
    <alternativeName>
        <fullName evidence="7 8">Transcript cleavage factor GreA</fullName>
    </alternativeName>
</protein>
<dbReference type="GO" id="GO:0070063">
    <property type="term" value="F:RNA polymerase binding"/>
    <property type="evidence" value="ECO:0007669"/>
    <property type="project" value="InterPro"/>
</dbReference>
<dbReference type="HAMAP" id="MF_00105">
    <property type="entry name" value="GreA_GreB"/>
    <property type="match status" value="1"/>
</dbReference>
<gene>
    <name evidence="8" type="primary">greA</name>
    <name evidence="12" type="ORF">A2Y83_04825</name>
</gene>
<evidence type="ECO:0000259" key="11">
    <source>
        <dbReference type="Pfam" id="PF03449"/>
    </source>
</evidence>
<evidence type="ECO:0000256" key="2">
    <source>
        <dbReference type="ARBA" id="ARBA00013729"/>
    </source>
</evidence>
<evidence type="ECO:0000256" key="7">
    <source>
        <dbReference type="ARBA" id="ARBA00030776"/>
    </source>
</evidence>
<evidence type="ECO:0000256" key="9">
    <source>
        <dbReference type="RuleBase" id="RU000556"/>
    </source>
</evidence>
<evidence type="ECO:0000256" key="5">
    <source>
        <dbReference type="ARBA" id="ARBA00023163"/>
    </source>
</evidence>
<dbReference type="FunFam" id="1.10.287.180:FF:000001">
    <property type="entry name" value="Transcription elongation factor GreA"/>
    <property type="match status" value="1"/>
</dbReference>
<dbReference type="Pfam" id="PF03449">
    <property type="entry name" value="GreA_GreB_N"/>
    <property type="match status" value="1"/>
</dbReference>
<keyword evidence="12" id="KW-0251">Elongation factor</keyword>
<dbReference type="PANTHER" id="PTHR30437:SF4">
    <property type="entry name" value="TRANSCRIPTION ELONGATION FACTOR GREA"/>
    <property type="match status" value="1"/>
</dbReference>
<dbReference type="STRING" id="1797985.A2Y83_04825"/>
<evidence type="ECO:0000313" key="13">
    <source>
        <dbReference type="Proteomes" id="UP000178323"/>
    </source>
</evidence>
<dbReference type="NCBIfam" id="NF001263">
    <property type="entry name" value="PRK00226.1-4"/>
    <property type="match status" value="1"/>
</dbReference>
<sequence>MAYVTKEGLEKLKNEKEELEKVRRPEVIERIKRAKELGDLSENAEYHDAREEQSFIEGRILELKEMVNNAVIISDNNGSSKTAQVGSTVKVKIAGIEKDFTIVGPAEADPLAGLISNESPLGRAFIGHKKGEEVEVVTPKGKVRYKILKIK</sequence>
<dbReference type="FunFam" id="3.10.50.30:FF:000001">
    <property type="entry name" value="Transcription elongation factor GreA"/>
    <property type="match status" value="1"/>
</dbReference>
<dbReference type="EMBL" id="MFFS01000084">
    <property type="protein sequence ID" value="OGF20445.1"/>
    <property type="molecule type" value="Genomic_DNA"/>
</dbReference>
<comment type="function">
    <text evidence="6 8 9">Necessary for efficient RNA polymerase transcription elongation past template-encoded arresting sites. The arresting sites in DNA have the property of trapping a certain fraction of elongating RNA polymerases that pass through, resulting in locked ternary complexes. Cleavage of the nascent transcript by cleavage factors such as GreA or GreB allows the resumption of elongation from the new 3'terminus. GreA releases sequences of 2 to 3 nucleotides.</text>
</comment>
<dbReference type="GO" id="GO:0003677">
    <property type="term" value="F:DNA binding"/>
    <property type="evidence" value="ECO:0007669"/>
    <property type="project" value="UniProtKB-UniRule"/>
</dbReference>
<dbReference type="InterPro" id="IPR036805">
    <property type="entry name" value="Tscrpt_elong_fac_GreA/B_N_sf"/>
</dbReference>
<name>A0A1F5S180_9BACT</name>